<accession>A0A921ER65</accession>
<sequence length="127" mass="14237">MRRLGLHPRATPEGHDSWRSYYLSIGESEEDLGDGDCCDRAVDPDGVGPALWFQVVPEPKTVKNRLHLDVMATDRTAAWESRRAVLADRRDRLVELGGSVRRELPNDPAEHLSLGMNDPEGNELCFV</sequence>
<dbReference type="PANTHER" id="PTHR35908:SF1">
    <property type="entry name" value="CONSERVED PROTEIN"/>
    <property type="match status" value="1"/>
</dbReference>
<dbReference type="InterPro" id="IPR029068">
    <property type="entry name" value="Glyas_Bleomycin-R_OHBP_Dase"/>
</dbReference>
<comment type="caution">
    <text evidence="2">The sequence shown here is derived from an EMBL/GenBank/DDBJ whole genome shotgun (WGS) entry which is preliminary data.</text>
</comment>
<name>A0A921ER65_9ACTN</name>
<dbReference type="PANTHER" id="PTHR35908">
    <property type="entry name" value="HYPOTHETICAL FUSION PROTEIN"/>
    <property type="match status" value="1"/>
</dbReference>
<protein>
    <submittedName>
        <fullName evidence="2">VOC family protein</fullName>
    </submittedName>
</protein>
<evidence type="ECO:0000259" key="1">
    <source>
        <dbReference type="Pfam" id="PF18029"/>
    </source>
</evidence>
<proteinExistence type="predicted"/>
<dbReference type="Gene3D" id="3.10.180.10">
    <property type="entry name" value="2,3-Dihydroxybiphenyl 1,2-Dioxygenase, domain 1"/>
    <property type="match status" value="1"/>
</dbReference>
<dbReference type="InterPro" id="IPR041581">
    <property type="entry name" value="Glyoxalase_6"/>
</dbReference>
<dbReference type="Proteomes" id="UP000712713">
    <property type="component" value="Unassembled WGS sequence"/>
</dbReference>
<organism evidence="2 3">
    <name type="scientific">Tessaracoccus flavescens</name>
    <dbReference type="NCBI Taxonomy" id="399497"/>
    <lineage>
        <taxon>Bacteria</taxon>
        <taxon>Bacillati</taxon>
        <taxon>Actinomycetota</taxon>
        <taxon>Actinomycetes</taxon>
        <taxon>Propionibacteriales</taxon>
        <taxon>Propionibacteriaceae</taxon>
        <taxon>Tessaracoccus</taxon>
    </lineage>
</organism>
<dbReference type="EMBL" id="DYZF01000249">
    <property type="protein sequence ID" value="HJE52256.1"/>
    <property type="molecule type" value="Genomic_DNA"/>
</dbReference>
<gene>
    <name evidence="2" type="ORF">K8V15_09850</name>
</gene>
<reference evidence="2" key="2">
    <citation type="submission" date="2021-09" db="EMBL/GenBank/DDBJ databases">
        <authorList>
            <person name="Gilroy R."/>
        </authorList>
    </citation>
    <scope>NUCLEOTIDE SEQUENCE</scope>
    <source>
        <strain evidence="2">ChiGjej3B3-7470</strain>
    </source>
</reference>
<reference evidence="2" key="1">
    <citation type="journal article" date="2021" name="PeerJ">
        <title>Extensive microbial diversity within the chicken gut microbiome revealed by metagenomics and culture.</title>
        <authorList>
            <person name="Gilroy R."/>
            <person name="Ravi A."/>
            <person name="Getino M."/>
            <person name="Pursley I."/>
            <person name="Horton D.L."/>
            <person name="Alikhan N.F."/>
            <person name="Baker D."/>
            <person name="Gharbi K."/>
            <person name="Hall N."/>
            <person name="Watson M."/>
            <person name="Adriaenssens E.M."/>
            <person name="Foster-Nyarko E."/>
            <person name="Jarju S."/>
            <person name="Secka A."/>
            <person name="Antonio M."/>
            <person name="Oren A."/>
            <person name="Chaudhuri R.R."/>
            <person name="La Ragione R."/>
            <person name="Hildebrand F."/>
            <person name="Pallen M.J."/>
        </authorList>
    </citation>
    <scope>NUCLEOTIDE SEQUENCE</scope>
    <source>
        <strain evidence="2">ChiGjej3B3-7470</strain>
    </source>
</reference>
<dbReference type="AlphaFoldDB" id="A0A921ER65"/>
<dbReference type="Pfam" id="PF18029">
    <property type="entry name" value="Glyoxalase_6"/>
    <property type="match status" value="1"/>
</dbReference>
<feature type="domain" description="Glyoxalase-like" evidence="1">
    <location>
        <begin position="40"/>
        <end position="127"/>
    </location>
</feature>
<evidence type="ECO:0000313" key="2">
    <source>
        <dbReference type="EMBL" id="HJE52256.1"/>
    </source>
</evidence>
<evidence type="ECO:0000313" key="3">
    <source>
        <dbReference type="Proteomes" id="UP000712713"/>
    </source>
</evidence>